<keyword evidence="4 5" id="KW-0804">Transcription</keyword>
<evidence type="ECO:0000256" key="5">
    <source>
        <dbReference type="HAMAP-Rule" id="MF_01553"/>
    </source>
</evidence>
<evidence type="ECO:0000256" key="4">
    <source>
        <dbReference type="ARBA" id="ARBA00023163"/>
    </source>
</evidence>
<dbReference type="Gene3D" id="3.10.20.730">
    <property type="entry name" value="RNAP, epsilon subunit-like"/>
    <property type="match status" value="1"/>
</dbReference>
<proteinExistence type="inferred from homology"/>
<comment type="similarity">
    <text evidence="5">Belongs to the RNA polymerase subunit epsilon family.</text>
</comment>
<name>A0ABV6GAU6_9BACI</name>
<comment type="subunit">
    <text evidence="5">RNAP is composed of a core of 2 alpha, a beta and a beta' subunit. The core is associated with a delta subunit, and at least one of epsilon or omega. When a sigma factor is associated with the core the holoenzyme is formed, which can initiate transcription.</text>
</comment>
<evidence type="ECO:0000313" key="7">
    <source>
        <dbReference type="Proteomes" id="UP001589854"/>
    </source>
</evidence>
<keyword evidence="1 5" id="KW-0240">DNA-directed RNA polymerase</keyword>
<dbReference type="EC" id="2.7.7.6" evidence="5"/>
<dbReference type="HAMAP" id="MF_01553">
    <property type="entry name" value="RNApol_bact_RpoY"/>
    <property type="match status" value="1"/>
</dbReference>
<dbReference type="NCBIfam" id="NF010188">
    <property type="entry name" value="PRK13667.1"/>
    <property type="match status" value="1"/>
</dbReference>
<dbReference type="RefSeq" id="WP_378931126.1">
    <property type="nucleotide sequence ID" value="NZ_JBHLVO010000002.1"/>
</dbReference>
<gene>
    <name evidence="5" type="primary">rpoY</name>
    <name evidence="6" type="ORF">ACFFIX_04960</name>
</gene>
<keyword evidence="3 5" id="KW-0548">Nucleotidyltransferase</keyword>
<comment type="catalytic activity">
    <reaction evidence="5">
        <text>RNA(n) + a ribonucleoside 5'-triphosphate = RNA(n+1) + diphosphate</text>
        <dbReference type="Rhea" id="RHEA:21248"/>
        <dbReference type="Rhea" id="RHEA-COMP:14527"/>
        <dbReference type="Rhea" id="RHEA-COMP:17342"/>
        <dbReference type="ChEBI" id="CHEBI:33019"/>
        <dbReference type="ChEBI" id="CHEBI:61557"/>
        <dbReference type="ChEBI" id="CHEBI:140395"/>
        <dbReference type="EC" id="2.7.7.6"/>
    </reaction>
</comment>
<dbReference type="Proteomes" id="UP001589854">
    <property type="component" value="Unassembled WGS sequence"/>
</dbReference>
<evidence type="ECO:0000256" key="3">
    <source>
        <dbReference type="ARBA" id="ARBA00022695"/>
    </source>
</evidence>
<dbReference type="GO" id="GO:0003899">
    <property type="term" value="F:DNA-directed RNA polymerase activity"/>
    <property type="evidence" value="ECO:0007669"/>
    <property type="project" value="UniProtKB-EC"/>
</dbReference>
<evidence type="ECO:0000256" key="1">
    <source>
        <dbReference type="ARBA" id="ARBA00022478"/>
    </source>
</evidence>
<organism evidence="6 7">
    <name type="scientific">Metabacillus herbersteinensis</name>
    <dbReference type="NCBI Taxonomy" id="283816"/>
    <lineage>
        <taxon>Bacteria</taxon>
        <taxon>Bacillati</taxon>
        <taxon>Bacillota</taxon>
        <taxon>Bacilli</taxon>
        <taxon>Bacillales</taxon>
        <taxon>Bacillaceae</taxon>
        <taxon>Metabacillus</taxon>
    </lineage>
</organism>
<accession>A0ABV6GAU6</accession>
<keyword evidence="7" id="KW-1185">Reference proteome</keyword>
<reference evidence="6 7" key="1">
    <citation type="submission" date="2024-09" db="EMBL/GenBank/DDBJ databases">
        <authorList>
            <person name="Sun Q."/>
            <person name="Mori K."/>
        </authorList>
    </citation>
    <scope>NUCLEOTIDE SEQUENCE [LARGE SCALE GENOMIC DNA]</scope>
    <source>
        <strain evidence="6 7">CCM 7228</strain>
    </source>
</reference>
<evidence type="ECO:0000313" key="6">
    <source>
        <dbReference type="EMBL" id="MFC0270802.1"/>
    </source>
</evidence>
<evidence type="ECO:0000256" key="2">
    <source>
        <dbReference type="ARBA" id="ARBA00022679"/>
    </source>
</evidence>
<protein>
    <recommendedName>
        <fullName evidence="5">DNA-directed RNA polymerase subunit epsilon</fullName>
        <shortName evidence="5">RNAP epsilon subunit</shortName>
        <ecNumber evidence="5">2.7.7.6</ecNumber>
    </recommendedName>
    <alternativeName>
        <fullName evidence="5">RNA polymerase epsilon subunit</fullName>
    </alternativeName>
    <alternativeName>
        <fullName evidence="5">Transcriptase subunit epsilon</fullName>
    </alternativeName>
</protein>
<comment type="caution">
    <text evidence="6">The sequence shown here is derived from an EMBL/GenBank/DDBJ whole genome shotgun (WGS) entry which is preliminary data.</text>
</comment>
<dbReference type="InterPro" id="IPR009907">
    <property type="entry name" value="RpoY"/>
</dbReference>
<keyword evidence="2 5" id="KW-0808">Transferase</keyword>
<dbReference type="EMBL" id="JBHLVO010000002">
    <property type="protein sequence ID" value="MFC0270802.1"/>
    <property type="molecule type" value="Genomic_DNA"/>
</dbReference>
<dbReference type="Pfam" id="PF07288">
    <property type="entry name" value="RpoY"/>
    <property type="match status" value="1"/>
</dbReference>
<sequence length="69" mass="8222">MVFKVYFQEKVTEVPVRESTNSIYIEADTEGEVRLKLKDRPYNIEYINPLQGAYLEYEKQSVNYKVLEI</sequence>
<comment type="function">
    <text evidence="5">A non-essential component of RNA polymerase (RNAP).</text>
</comment>